<comment type="caution">
    <text evidence="1">The sequence shown here is derived from an EMBL/GenBank/DDBJ whole genome shotgun (WGS) entry which is preliminary data.</text>
</comment>
<dbReference type="Proteomes" id="UP000762676">
    <property type="component" value="Unassembled WGS sequence"/>
</dbReference>
<organism evidence="1 2">
    <name type="scientific">Elysia marginata</name>
    <dbReference type="NCBI Taxonomy" id="1093978"/>
    <lineage>
        <taxon>Eukaryota</taxon>
        <taxon>Metazoa</taxon>
        <taxon>Spiralia</taxon>
        <taxon>Lophotrochozoa</taxon>
        <taxon>Mollusca</taxon>
        <taxon>Gastropoda</taxon>
        <taxon>Heterobranchia</taxon>
        <taxon>Euthyneura</taxon>
        <taxon>Panpulmonata</taxon>
        <taxon>Sacoglossa</taxon>
        <taxon>Placobranchoidea</taxon>
        <taxon>Plakobranchidae</taxon>
        <taxon>Elysia</taxon>
    </lineage>
</organism>
<name>A0AAV4H927_9GAST</name>
<dbReference type="SUPFAM" id="SSF52540">
    <property type="entry name" value="P-loop containing nucleoside triphosphate hydrolases"/>
    <property type="match status" value="1"/>
</dbReference>
<sequence length="121" mass="13217">MQLTNSFDSSHLSSTSFFPCGVCARAAIRFLVGNKSDLPRAVNEHTMSTFASSHDCEEALVVSARTGEGVADILSQVSERLLWRYKEAQKDIQASWMDDTINVYQGEEVPGLKPQGGKGCC</sequence>
<keyword evidence="2" id="KW-1185">Reference proteome</keyword>
<dbReference type="InterPro" id="IPR027417">
    <property type="entry name" value="P-loop_NTPase"/>
</dbReference>
<proteinExistence type="predicted"/>
<reference evidence="1 2" key="1">
    <citation type="journal article" date="2021" name="Elife">
        <title>Chloroplast acquisition without the gene transfer in kleptoplastic sea slugs, Plakobranchus ocellatus.</title>
        <authorList>
            <person name="Maeda T."/>
            <person name="Takahashi S."/>
            <person name="Yoshida T."/>
            <person name="Shimamura S."/>
            <person name="Takaki Y."/>
            <person name="Nagai Y."/>
            <person name="Toyoda A."/>
            <person name="Suzuki Y."/>
            <person name="Arimoto A."/>
            <person name="Ishii H."/>
            <person name="Satoh N."/>
            <person name="Nishiyama T."/>
            <person name="Hasebe M."/>
            <person name="Maruyama T."/>
            <person name="Minagawa J."/>
            <person name="Obokata J."/>
            <person name="Shigenobu S."/>
        </authorList>
    </citation>
    <scope>NUCLEOTIDE SEQUENCE [LARGE SCALE GENOMIC DNA]</scope>
</reference>
<protein>
    <submittedName>
        <fullName evidence="1">Ras-related protein Rab-1A</fullName>
    </submittedName>
</protein>
<dbReference type="Gene3D" id="3.40.50.300">
    <property type="entry name" value="P-loop containing nucleotide triphosphate hydrolases"/>
    <property type="match status" value="1"/>
</dbReference>
<evidence type="ECO:0000313" key="2">
    <source>
        <dbReference type="Proteomes" id="UP000762676"/>
    </source>
</evidence>
<dbReference type="AlphaFoldDB" id="A0AAV4H927"/>
<dbReference type="EMBL" id="BMAT01008864">
    <property type="protein sequence ID" value="GFR93932.1"/>
    <property type="molecule type" value="Genomic_DNA"/>
</dbReference>
<gene>
    <name evidence="1" type="ORF">ElyMa_004390000</name>
</gene>
<accession>A0AAV4H927</accession>
<evidence type="ECO:0000313" key="1">
    <source>
        <dbReference type="EMBL" id="GFR93932.1"/>
    </source>
</evidence>